<proteinExistence type="predicted"/>
<sequence length="145" mass="16380">MIDTVRKIVAKYKTRDPFEIADAMGVVTITEDLSGSTNGFYFYHNRSGVICIDSKLSEEKSRVVCAHELGHYVLHREDNSVFLKGFTYYTTNKLEIQANRFAAHLLIPDEVLLDYRDSGFCVSQIAAGLEVPKSILELKLADCRI</sequence>
<dbReference type="PANTHER" id="PTHR43236:SF1">
    <property type="entry name" value="BLL7220 PROTEIN"/>
    <property type="match status" value="1"/>
</dbReference>
<evidence type="ECO:0000313" key="3">
    <source>
        <dbReference type="Proteomes" id="UP000199652"/>
    </source>
</evidence>
<dbReference type="AlphaFoldDB" id="A0A1H3HFL7"/>
<dbReference type="STRING" id="1528.SAMN04488579_11780"/>
<dbReference type="Pfam" id="PF06114">
    <property type="entry name" value="Peptidase_M78"/>
    <property type="match status" value="1"/>
</dbReference>
<gene>
    <name evidence="2" type="ORF">SAMN04488579_11780</name>
</gene>
<dbReference type="InterPro" id="IPR010359">
    <property type="entry name" value="IrrE_HExxH"/>
</dbReference>
<dbReference type="InterPro" id="IPR052345">
    <property type="entry name" value="Rad_response_metalloprotease"/>
</dbReference>
<dbReference type="OrthoDB" id="9816277at2"/>
<keyword evidence="3" id="KW-1185">Reference proteome</keyword>
<evidence type="ECO:0000259" key="1">
    <source>
        <dbReference type="Pfam" id="PF06114"/>
    </source>
</evidence>
<feature type="domain" description="IrrE N-terminal-like" evidence="1">
    <location>
        <begin position="21"/>
        <end position="140"/>
    </location>
</feature>
<dbReference type="Proteomes" id="UP000199652">
    <property type="component" value="Unassembled WGS sequence"/>
</dbReference>
<dbReference type="EMBL" id="FNOU01000017">
    <property type="protein sequence ID" value="SDY14252.1"/>
    <property type="molecule type" value="Genomic_DNA"/>
</dbReference>
<dbReference type="PANTHER" id="PTHR43236">
    <property type="entry name" value="ANTITOXIN HIGA1"/>
    <property type="match status" value="1"/>
</dbReference>
<name>A0A1H3HFL7_EUBBA</name>
<dbReference type="RefSeq" id="WP_090246131.1">
    <property type="nucleotide sequence ID" value="NZ_FNOU01000017.1"/>
</dbReference>
<reference evidence="3" key="1">
    <citation type="submission" date="2016-10" db="EMBL/GenBank/DDBJ databases">
        <authorList>
            <person name="Varghese N."/>
            <person name="Submissions S."/>
        </authorList>
    </citation>
    <scope>NUCLEOTIDE SEQUENCE [LARGE SCALE GENOMIC DNA]</scope>
    <source>
        <strain evidence="3">VPI 5359</strain>
    </source>
</reference>
<dbReference type="Gene3D" id="1.10.10.2910">
    <property type="match status" value="1"/>
</dbReference>
<accession>A0A1H3HFL7</accession>
<organism evidence="2 3">
    <name type="scientific">Eubacterium barkeri</name>
    <name type="common">Clostridium barkeri</name>
    <dbReference type="NCBI Taxonomy" id="1528"/>
    <lineage>
        <taxon>Bacteria</taxon>
        <taxon>Bacillati</taxon>
        <taxon>Bacillota</taxon>
        <taxon>Clostridia</taxon>
        <taxon>Eubacteriales</taxon>
        <taxon>Eubacteriaceae</taxon>
        <taxon>Eubacterium</taxon>
    </lineage>
</organism>
<protein>
    <recommendedName>
        <fullName evidence="1">IrrE N-terminal-like domain-containing protein</fullName>
    </recommendedName>
</protein>
<evidence type="ECO:0000313" key="2">
    <source>
        <dbReference type="EMBL" id="SDY14252.1"/>
    </source>
</evidence>